<dbReference type="Pfam" id="PF07727">
    <property type="entry name" value="RVT_2"/>
    <property type="match status" value="1"/>
</dbReference>
<dbReference type="Proteomes" id="UP001151760">
    <property type="component" value="Unassembled WGS sequence"/>
</dbReference>
<organism evidence="2 3">
    <name type="scientific">Tanacetum coccineum</name>
    <dbReference type="NCBI Taxonomy" id="301880"/>
    <lineage>
        <taxon>Eukaryota</taxon>
        <taxon>Viridiplantae</taxon>
        <taxon>Streptophyta</taxon>
        <taxon>Embryophyta</taxon>
        <taxon>Tracheophyta</taxon>
        <taxon>Spermatophyta</taxon>
        <taxon>Magnoliopsida</taxon>
        <taxon>eudicotyledons</taxon>
        <taxon>Gunneridae</taxon>
        <taxon>Pentapetalae</taxon>
        <taxon>asterids</taxon>
        <taxon>campanulids</taxon>
        <taxon>Asterales</taxon>
        <taxon>Asteraceae</taxon>
        <taxon>Asteroideae</taxon>
        <taxon>Anthemideae</taxon>
        <taxon>Anthemidinae</taxon>
        <taxon>Tanacetum</taxon>
    </lineage>
</organism>
<evidence type="ECO:0000259" key="1">
    <source>
        <dbReference type="Pfam" id="PF07727"/>
    </source>
</evidence>
<name>A0ABQ5BN18_9ASTR</name>
<dbReference type="InterPro" id="IPR013103">
    <property type="entry name" value="RVT_2"/>
</dbReference>
<evidence type="ECO:0000313" key="3">
    <source>
        <dbReference type="Proteomes" id="UP001151760"/>
    </source>
</evidence>
<gene>
    <name evidence="2" type="ORF">Tco_0874674</name>
</gene>
<comment type="caution">
    <text evidence="2">The sequence shown here is derived from an EMBL/GenBank/DDBJ whole genome shotgun (WGS) entry which is preliminary data.</text>
</comment>
<dbReference type="EMBL" id="BQNB010013438">
    <property type="protein sequence ID" value="GJT15968.1"/>
    <property type="molecule type" value="Genomic_DNA"/>
</dbReference>
<sequence length="175" mass="20022">MHKVRREYAISSLLDTVYRQSGTDSSNTSSSVDALLDWVMDSRGSYHMIPRYIPELKRNLISLGTLEKEGYTIKLKSGKVKSKYDYSLFVKGSGNTFMALLVYVEDIVITGSNVNQINDFKKFLKSKFQIKDVGKLEYFLGIEVLENEKGVCLTQRKYCLELLYEFRLLSAKALS</sequence>
<protein>
    <submittedName>
        <fullName evidence="2">Ribonuclease H-like domain-containing protein</fullName>
    </submittedName>
</protein>
<feature type="domain" description="Reverse transcriptase Ty1/copia-type" evidence="1">
    <location>
        <begin position="82"/>
        <end position="171"/>
    </location>
</feature>
<reference evidence="2" key="2">
    <citation type="submission" date="2022-01" db="EMBL/GenBank/DDBJ databases">
        <authorList>
            <person name="Yamashiro T."/>
            <person name="Shiraishi A."/>
            <person name="Satake H."/>
            <person name="Nakayama K."/>
        </authorList>
    </citation>
    <scope>NUCLEOTIDE SEQUENCE</scope>
</reference>
<evidence type="ECO:0000313" key="2">
    <source>
        <dbReference type="EMBL" id="GJT15968.1"/>
    </source>
</evidence>
<proteinExistence type="predicted"/>
<reference evidence="2" key="1">
    <citation type="journal article" date="2022" name="Int. J. Mol. Sci.">
        <title>Draft Genome of Tanacetum Coccineum: Genomic Comparison of Closely Related Tanacetum-Family Plants.</title>
        <authorList>
            <person name="Yamashiro T."/>
            <person name="Shiraishi A."/>
            <person name="Nakayama K."/>
            <person name="Satake H."/>
        </authorList>
    </citation>
    <scope>NUCLEOTIDE SEQUENCE</scope>
</reference>
<keyword evidence="3" id="KW-1185">Reference proteome</keyword>
<accession>A0ABQ5BN18</accession>